<accession>A0A1X6WST7</accession>
<name>A0A1X6WST7_9MICO</name>
<protein>
    <submittedName>
        <fullName evidence="2">Uncharacterized protein</fullName>
    </submittedName>
</protein>
<sequence length="208" mass="21694">MSPPALDSAPRIAALPGPSRLVRISEGTWQDLRHRLSPADSPAADVPDPRNIAELERTGLLVDGDIEPHWRAALSAALASPVSVRLVCVDRDRAWTSDLLVAGELVVVLDQVREVSSDDDSMRLGRRSSAVLLGLTTLEWISATVEALVPQHPAFVPALADSAAAGSPPPPSTGPLAGDNPMDLTGNAAQAGPNGWSAGSEATQDAIR</sequence>
<evidence type="ECO:0000313" key="2">
    <source>
        <dbReference type="EMBL" id="SLM87707.1"/>
    </source>
</evidence>
<dbReference type="RefSeq" id="WP_087101509.1">
    <property type="nucleotide sequence ID" value="NZ_FWFG01000001.1"/>
</dbReference>
<reference evidence="2 3" key="1">
    <citation type="submission" date="2017-02" db="EMBL/GenBank/DDBJ databases">
        <authorList>
            <person name="Peterson S.W."/>
        </authorList>
    </citation>
    <scope>NUCLEOTIDE SEQUENCE [LARGE SCALE GENOMIC DNA]</scope>
    <source>
        <strain evidence="2 3">CIP104813</strain>
    </source>
</reference>
<gene>
    <name evidence="2" type="ORF">FM110_00155</name>
</gene>
<organism evidence="2 3">
    <name type="scientific">Brachybacterium nesterenkovii</name>
    <dbReference type="NCBI Taxonomy" id="47847"/>
    <lineage>
        <taxon>Bacteria</taxon>
        <taxon>Bacillati</taxon>
        <taxon>Actinomycetota</taxon>
        <taxon>Actinomycetes</taxon>
        <taxon>Micrococcales</taxon>
        <taxon>Dermabacteraceae</taxon>
        <taxon>Brachybacterium</taxon>
    </lineage>
</organism>
<evidence type="ECO:0000256" key="1">
    <source>
        <dbReference type="SAM" id="MobiDB-lite"/>
    </source>
</evidence>
<proteinExistence type="predicted"/>
<dbReference type="Proteomes" id="UP000195981">
    <property type="component" value="Unassembled WGS sequence"/>
</dbReference>
<dbReference type="EMBL" id="FWFG01000001">
    <property type="protein sequence ID" value="SLM87707.1"/>
    <property type="molecule type" value="Genomic_DNA"/>
</dbReference>
<feature type="region of interest" description="Disordered" evidence="1">
    <location>
        <begin position="161"/>
        <end position="208"/>
    </location>
</feature>
<dbReference type="OrthoDB" id="4792105at2"/>
<evidence type="ECO:0000313" key="3">
    <source>
        <dbReference type="Proteomes" id="UP000195981"/>
    </source>
</evidence>
<dbReference type="AlphaFoldDB" id="A0A1X6WST7"/>
<keyword evidence="3" id="KW-1185">Reference proteome</keyword>